<dbReference type="GO" id="GO:0003825">
    <property type="term" value="F:alpha,alpha-trehalose-phosphate synthase (UDP-forming) activity"/>
    <property type="evidence" value="ECO:0007669"/>
    <property type="project" value="TreeGrafter"/>
</dbReference>
<dbReference type="EMBL" id="VWPL01000003">
    <property type="protein sequence ID" value="KAA5603080.1"/>
    <property type="molecule type" value="Genomic_DNA"/>
</dbReference>
<name>A0A5M6I4E8_9HYPH</name>
<comment type="caution">
    <text evidence="2">The sequence shown here is derived from an EMBL/GenBank/DDBJ whole genome shotgun (WGS) entry which is preliminary data.</text>
</comment>
<dbReference type="InterPro" id="IPR001830">
    <property type="entry name" value="Glyco_trans_20"/>
</dbReference>
<dbReference type="PANTHER" id="PTHR10788:SF106">
    <property type="entry name" value="BCDNA.GH08860"/>
    <property type="match status" value="1"/>
</dbReference>
<dbReference type="Gene3D" id="3.40.50.2000">
    <property type="entry name" value="Glycogen Phosphorylase B"/>
    <property type="match status" value="2"/>
</dbReference>
<dbReference type="AlphaFoldDB" id="A0A5M6I4E8"/>
<proteinExistence type="inferred from homology"/>
<evidence type="ECO:0000256" key="1">
    <source>
        <dbReference type="ARBA" id="ARBA00008799"/>
    </source>
</evidence>
<keyword evidence="3" id="KW-1185">Reference proteome</keyword>
<comment type="similarity">
    <text evidence="1">Belongs to the glycosyltransferase 20 family.</text>
</comment>
<dbReference type="Pfam" id="PF00982">
    <property type="entry name" value="Glyco_transf_20"/>
    <property type="match status" value="1"/>
</dbReference>
<dbReference type="RefSeq" id="WP_150096062.1">
    <property type="nucleotide sequence ID" value="NZ_VWPL01000003.1"/>
</dbReference>
<organism evidence="2 3">
    <name type="scientific">Blastochloris sulfoviridis</name>
    <dbReference type="NCBI Taxonomy" id="50712"/>
    <lineage>
        <taxon>Bacteria</taxon>
        <taxon>Pseudomonadati</taxon>
        <taxon>Pseudomonadota</taxon>
        <taxon>Alphaproteobacteria</taxon>
        <taxon>Hyphomicrobiales</taxon>
        <taxon>Blastochloridaceae</taxon>
        <taxon>Blastochloris</taxon>
    </lineage>
</organism>
<accession>A0A5M6I4E8</accession>
<dbReference type="PANTHER" id="PTHR10788">
    <property type="entry name" value="TREHALOSE-6-PHOSPHATE SYNTHASE"/>
    <property type="match status" value="1"/>
</dbReference>
<reference evidence="2 3" key="1">
    <citation type="submission" date="2019-09" db="EMBL/GenBank/DDBJ databases">
        <title>Draft Whole-Genome sequence of Blastochloris sulfoviridis DSM 729.</title>
        <authorList>
            <person name="Meyer T.E."/>
            <person name="Kyndt J.A."/>
        </authorList>
    </citation>
    <scope>NUCLEOTIDE SEQUENCE [LARGE SCALE GENOMIC DNA]</scope>
    <source>
        <strain evidence="2 3">DSM 729</strain>
    </source>
</reference>
<dbReference type="OrthoDB" id="9815690at2"/>
<protein>
    <submittedName>
        <fullName evidence="2">Trehalose-6-phosphate synthase</fullName>
    </submittedName>
</protein>
<dbReference type="GO" id="GO:0005992">
    <property type="term" value="P:trehalose biosynthetic process"/>
    <property type="evidence" value="ECO:0007669"/>
    <property type="project" value="InterPro"/>
</dbReference>
<dbReference type="SUPFAM" id="SSF53756">
    <property type="entry name" value="UDP-Glycosyltransferase/glycogen phosphorylase"/>
    <property type="match status" value="1"/>
</dbReference>
<gene>
    <name evidence="2" type="ORF">F1193_02300</name>
</gene>
<dbReference type="Proteomes" id="UP000323886">
    <property type="component" value="Unassembled WGS sequence"/>
</dbReference>
<dbReference type="CDD" id="cd03788">
    <property type="entry name" value="GT20_TPS"/>
    <property type="match status" value="1"/>
</dbReference>
<evidence type="ECO:0000313" key="2">
    <source>
        <dbReference type="EMBL" id="KAA5603080.1"/>
    </source>
</evidence>
<sequence length="467" mass="51428">MRLVVVSNRVSAPDREGKIGVGGLAVALRAALRERGGIWFGWSGRVAAAPAEHPQIVQRGKVGYAVVDIAPIDRDEYYLGFANRALWPNMHYRLGLTQFSRAEFSGYMRVNRRFALALAAIIQPDDLVWVHDYHLIPFAAELRRLGITNRIGYFHHIPWPPIDVFGALPGSDDLLAALKAYDLVGVQTERDAGNLARSFAETPGGTPDAAPRIIALPIGIDTAAFRIAAQRAESNSVVARTMSELGARRLVIGVDRLDYSKGIVERLESFERFMISNPDRRGNVMLLQISPPSRSEVLEYEQLGRQTDETLGRINSTLGDPSWMPIRFVKRAYTHAVLAGLFRNAAVGLVTPMRDGMNLVAKEYVAAQRPDDPGVLVLSRFAGAAAQMREALIVNPFDKFEVAEAISTALLMPKDERIARWRVLFDGLCRQDIGWWTQSFVDALTGSANAAAPPFLSPGVSRTETIA</sequence>
<evidence type="ECO:0000313" key="3">
    <source>
        <dbReference type="Proteomes" id="UP000323886"/>
    </source>
</evidence>